<keyword evidence="3" id="KW-0862">Zinc</keyword>
<evidence type="ECO:0000313" key="8">
    <source>
        <dbReference type="Proteomes" id="UP000636709"/>
    </source>
</evidence>
<feature type="region of interest" description="Disordered" evidence="5">
    <location>
        <begin position="395"/>
        <end position="453"/>
    </location>
</feature>
<evidence type="ECO:0000256" key="1">
    <source>
        <dbReference type="ARBA" id="ARBA00022723"/>
    </source>
</evidence>
<name>A0A835FDQ8_9POAL</name>
<evidence type="ECO:0000259" key="6">
    <source>
        <dbReference type="PROSITE" id="PS50119"/>
    </source>
</evidence>
<feature type="compositionally biased region" description="Pro residues" evidence="5">
    <location>
        <begin position="435"/>
        <end position="453"/>
    </location>
</feature>
<dbReference type="InterPro" id="IPR049808">
    <property type="entry name" value="CONSTANS-like_Bbox1"/>
</dbReference>
<feature type="region of interest" description="Disordered" evidence="5">
    <location>
        <begin position="550"/>
        <end position="575"/>
    </location>
</feature>
<dbReference type="PANTHER" id="PTHR31717">
    <property type="entry name" value="ZINC FINGER PROTEIN CONSTANS-LIKE 10"/>
    <property type="match status" value="1"/>
</dbReference>
<keyword evidence="1" id="KW-0479">Metal-binding</keyword>
<dbReference type="EMBL" id="JACEFO010001347">
    <property type="protein sequence ID" value="KAF8739215.1"/>
    <property type="molecule type" value="Genomic_DNA"/>
</dbReference>
<dbReference type="AlphaFoldDB" id="A0A835FDQ8"/>
<protein>
    <recommendedName>
        <fullName evidence="6">B box-type domain-containing protein</fullName>
    </recommendedName>
</protein>
<dbReference type="CDD" id="cd19821">
    <property type="entry name" value="Bbox1_BBX-like"/>
    <property type="match status" value="1"/>
</dbReference>
<keyword evidence="8" id="KW-1185">Reference proteome</keyword>
<feature type="compositionally biased region" description="Basic residues" evidence="5">
    <location>
        <begin position="563"/>
        <end position="575"/>
    </location>
</feature>
<evidence type="ECO:0000313" key="7">
    <source>
        <dbReference type="EMBL" id="KAF8739215.1"/>
    </source>
</evidence>
<evidence type="ECO:0000256" key="4">
    <source>
        <dbReference type="PROSITE-ProRule" id="PRU00024"/>
    </source>
</evidence>
<accession>A0A835FDQ8</accession>
<feature type="domain" description="B box-type" evidence="6">
    <location>
        <begin position="219"/>
        <end position="266"/>
    </location>
</feature>
<evidence type="ECO:0000256" key="2">
    <source>
        <dbReference type="ARBA" id="ARBA00022771"/>
    </source>
</evidence>
<dbReference type="Pfam" id="PF00643">
    <property type="entry name" value="zf-B_box"/>
    <property type="match status" value="1"/>
</dbReference>
<comment type="caution">
    <text evidence="7">The sequence shown here is derived from an EMBL/GenBank/DDBJ whole genome shotgun (WGS) entry which is preliminary data.</text>
</comment>
<dbReference type="GO" id="GO:0008270">
    <property type="term" value="F:zinc ion binding"/>
    <property type="evidence" value="ECO:0007669"/>
    <property type="project" value="UniProtKB-KW"/>
</dbReference>
<evidence type="ECO:0000256" key="3">
    <source>
        <dbReference type="ARBA" id="ARBA00022833"/>
    </source>
</evidence>
<keyword evidence="2 4" id="KW-0863">Zinc-finger</keyword>
<evidence type="ECO:0000256" key="5">
    <source>
        <dbReference type="SAM" id="MobiDB-lite"/>
    </source>
</evidence>
<organism evidence="7 8">
    <name type="scientific">Digitaria exilis</name>
    <dbReference type="NCBI Taxonomy" id="1010633"/>
    <lineage>
        <taxon>Eukaryota</taxon>
        <taxon>Viridiplantae</taxon>
        <taxon>Streptophyta</taxon>
        <taxon>Embryophyta</taxon>
        <taxon>Tracheophyta</taxon>
        <taxon>Spermatophyta</taxon>
        <taxon>Magnoliopsida</taxon>
        <taxon>Liliopsida</taxon>
        <taxon>Poales</taxon>
        <taxon>Poaceae</taxon>
        <taxon>PACMAD clade</taxon>
        <taxon>Panicoideae</taxon>
        <taxon>Panicodae</taxon>
        <taxon>Paniceae</taxon>
        <taxon>Anthephorinae</taxon>
        <taxon>Digitaria</taxon>
    </lineage>
</organism>
<feature type="region of interest" description="Disordered" evidence="5">
    <location>
        <begin position="56"/>
        <end position="82"/>
    </location>
</feature>
<sequence length="575" mass="60442">MAVPDQSFGRSRHQATQPIHFFFPFAVVSSSIYLTPRCAIPYEPRQLKLLPIITGRGRGGGASTRRTSRGQPAQPKGREIFSDTPHCRWGAGPTARHVGVEPTLSAVARRVADRIGGLLRSASLSSLPALAQACLLIASRAGGGGGGGHPHGTPIVLPSSFSHPLAISIRRRLSCFTCVRSGLCCGLALLRSGGVAAVDGELRREMKSGGGGEGGGGGRQQWPCDYCGEAAAALHCRADAARLCVACDRHVHAANALSRKHVRAPLCSSCAARPAAARVATGGAGGPAFRCADCRGEDGDGGVPVEGFSGCPSAAQLAASWGLDLRGGCAEEEEEKDNEDAFFSVLDYSMLVAGAESDLRDLYVPCDPPEVPAPTAGGARRLKGEALCDQLAEMARREADSTDHPHPPHSDLSPRTPRRNSAASSGRLPGNNKMAPPPHPPPPPPPAPAPQEVPLPYTSLLMMASGNCTGLIGAADRMAAAAADDDDQLLWDCAAPSVPPTQHWEQQTQGELVCIDNGRTNNLGEISFGDQTVSPAPPERPAAMRIDSETLAQNRDSAMQRYREKRKNRRHGSMI</sequence>
<dbReference type="PANTHER" id="PTHR31717:SF45">
    <property type="entry name" value="ZINC FINGER PROTEIN CONSTANS-LIKE 14-RELATED"/>
    <property type="match status" value="1"/>
</dbReference>
<dbReference type="PROSITE" id="PS50119">
    <property type="entry name" value="ZF_BBOX"/>
    <property type="match status" value="1"/>
</dbReference>
<dbReference type="InterPro" id="IPR000315">
    <property type="entry name" value="Znf_B-box"/>
</dbReference>
<reference evidence="7" key="1">
    <citation type="submission" date="2020-07" db="EMBL/GenBank/DDBJ databases">
        <title>Genome sequence and genetic diversity analysis of an under-domesticated orphan crop, white fonio (Digitaria exilis).</title>
        <authorList>
            <person name="Bennetzen J.L."/>
            <person name="Chen S."/>
            <person name="Ma X."/>
            <person name="Wang X."/>
            <person name="Yssel A.E.J."/>
            <person name="Chaluvadi S.R."/>
            <person name="Johnson M."/>
            <person name="Gangashetty P."/>
            <person name="Hamidou F."/>
            <person name="Sanogo M.D."/>
            <person name="Zwaenepoel A."/>
            <person name="Wallace J."/>
            <person name="Van De Peer Y."/>
            <person name="Van Deynze A."/>
        </authorList>
    </citation>
    <scope>NUCLEOTIDE SEQUENCE</scope>
    <source>
        <tissue evidence="7">Leaves</tissue>
    </source>
</reference>
<dbReference type="OrthoDB" id="153872at2759"/>
<feature type="compositionally biased region" description="Basic and acidic residues" evidence="5">
    <location>
        <begin position="395"/>
        <end position="409"/>
    </location>
</feature>
<proteinExistence type="predicted"/>
<dbReference type="SMART" id="SM00336">
    <property type="entry name" value="BBOX"/>
    <property type="match status" value="1"/>
</dbReference>
<gene>
    <name evidence="7" type="ORF">HU200_013940</name>
</gene>
<dbReference type="Proteomes" id="UP000636709">
    <property type="component" value="Unassembled WGS sequence"/>
</dbReference>